<dbReference type="Pfam" id="PF04819">
    <property type="entry name" value="DUF716"/>
    <property type="match status" value="1"/>
</dbReference>
<comment type="subcellular location">
    <subcellularLocation>
        <location evidence="1">Membrane</location>
        <topology evidence="1">Multi-pass membrane protein</topology>
    </subcellularLocation>
</comment>
<dbReference type="PANTHER" id="PTHR47830:SF1">
    <property type="entry name" value="OS11G0534100 PROTEIN"/>
    <property type="match status" value="1"/>
</dbReference>
<dbReference type="EMBL" id="JBDFQZ010000002">
    <property type="protein sequence ID" value="KAK9750029.1"/>
    <property type="molecule type" value="Genomic_DNA"/>
</dbReference>
<sequence>MSAVLYQIFTSTGLISLGLYHLTSSIHSHLKSPSTFSAKPYHPLPLPNHHHHLRHLSLYITSLSLLLSFLHHSVSSSTPDPLLSVHSFSSLTSAAVSLFFLILSLSLLLPLIPHDLSFAAASAAFFLLHSSSSSRAAVLSSNLESHLLSLSSHVSLLSSLLSLALSLSPRLFVADVALSASVVLQGLWALQTGLSLHVDAFIPEGCHKLLDVVAGVEGSTKCELDESKLRAAAILDLMFVIYVVVVVLIVFGVYTLVSKVTGISTRRFGSYEALPNAVVVDGTSHVQLKTLSGTQA</sequence>
<dbReference type="EMBL" id="JBDFQZ010000002">
    <property type="protein sequence ID" value="KAK9750030.1"/>
    <property type="molecule type" value="Genomic_DNA"/>
</dbReference>
<reference evidence="7 8" key="1">
    <citation type="submission" date="2024-03" db="EMBL/GenBank/DDBJ databases">
        <title>WGS assembly of Saponaria officinalis var. Norfolk2.</title>
        <authorList>
            <person name="Jenkins J."/>
            <person name="Shu S."/>
            <person name="Grimwood J."/>
            <person name="Barry K."/>
            <person name="Goodstein D."/>
            <person name="Schmutz J."/>
            <person name="Leebens-Mack J."/>
            <person name="Osbourn A."/>
        </authorList>
    </citation>
    <scope>NUCLEOTIDE SEQUENCE [LARGE SCALE GENOMIC DNA]</scope>
    <source>
        <strain evidence="8">cv. Norfolk2</strain>
        <strain evidence="7">JIC</strain>
        <tissue evidence="7">Leaf</tissue>
    </source>
</reference>
<protein>
    <submittedName>
        <fullName evidence="7">Uncharacterized protein</fullName>
    </submittedName>
</protein>
<comment type="caution">
    <text evidence="7">The sequence shown here is derived from an EMBL/GenBank/DDBJ whole genome shotgun (WGS) entry which is preliminary data.</text>
</comment>
<gene>
    <name evidence="7" type="ORF">RND81_02G168000</name>
</gene>
<keyword evidence="3 6" id="KW-0812">Transmembrane</keyword>
<dbReference type="GO" id="GO:0016020">
    <property type="term" value="C:membrane"/>
    <property type="evidence" value="ECO:0007669"/>
    <property type="project" value="UniProtKB-SubCell"/>
</dbReference>
<evidence type="ECO:0000313" key="7">
    <source>
        <dbReference type="EMBL" id="KAK9750030.1"/>
    </source>
</evidence>
<dbReference type="InterPro" id="IPR006904">
    <property type="entry name" value="DUF716"/>
</dbReference>
<comment type="similarity">
    <text evidence="2">Belongs to the TMEM45 family.</text>
</comment>
<keyword evidence="5 6" id="KW-0472">Membrane</keyword>
<proteinExistence type="inferred from homology"/>
<evidence type="ECO:0000256" key="6">
    <source>
        <dbReference type="SAM" id="Phobius"/>
    </source>
</evidence>
<evidence type="ECO:0000256" key="1">
    <source>
        <dbReference type="ARBA" id="ARBA00004141"/>
    </source>
</evidence>
<feature type="transmembrane region" description="Helical" evidence="6">
    <location>
        <begin position="237"/>
        <end position="257"/>
    </location>
</feature>
<dbReference type="Proteomes" id="UP001443914">
    <property type="component" value="Unassembled WGS sequence"/>
</dbReference>
<evidence type="ECO:0000256" key="2">
    <source>
        <dbReference type="ARBA" id="ARBA00006948"/>
    </source>
</evidence>
<evidence type="ECO:0000256" key="3">
    <source>
        <dbReference type="ARBA" id="ARBA00022692"/>
    </source>
</evidence>
<evidence type="ECO:0000313" key="8">
    <source>
        <dbReference type="Proteomes" id="UP001443914"/>
    </source>
</evidence>
<organism evidence="7 8">
    <name type="scientific">Saponaria officinalis</name>
    <name type="common">Common soapwort</name>
    <name type="synonym">Lychnis saponaria</name>
    <dbReference type="NCBI Taxonomy" id="3572"/>
    <lineage>
        <taxon>Eukaryota</taxon>
        <taxon>Viridiplantae</taxon>
        <taxon>Streptophyta</taxon>
        <taxon>Embryophyta</taxon>
        <taxon>Tracheophyta</taxon>
        <taxon>Spermatophyta</taxon>
        <taxon>Magnoliopsida</taxon>
        <taxon>eudicotyledons</taxon>
        <taxon>Gunneridae</taxon>
        <taxon>Pentapetalae</taxon>
        <taxon>Caryophyllales</taxon>
        <taxon>Caryophyllaceae</taxon>
        <taxon>Caryophylleae</taxon>
        <taxon>Saponaria</taxon>
    </lineage>
</organism>
<keyword evidence="8" id="KW-1185">Reference proteome</keyword>
<name>A0AAW1MTX4_SAPOF</name>
<keyword evidence="4 6" id="KW-1133">Transmembrane helix</keyword>
<accession>A0AAW1MTX4</accession>
<evidence type="ECO:0000256" key="4">
    <source>
        <dbReference type="ARBA" id="ARBA00022989"/>
    </source>
</evidence>
<dbReference type="PANTHER" id="PTHR47830">
    <property type="entry name" value="OS11G0534100 PROTEIN"/>
    <property type="match status" value="1"/>
</dbReference>
<evidence type="ECO:0000256" key="5">
    <source>
        <dbReference type="ARBA" id="ARBA00023136"/>
    </source>
</evidence>
<dbReference type="AlphaFoldDB" id="A0AAW1MTX4"/>